<evidence type="ECO:0000313" key="1">
    <source>
        <dbReference type="EMBL" id="GIY83569.1"/>
    </source>
</evidence>
<reference evidence="1 2" key="1">
    <citation type="submission" date="2021-06" db="EMBL/GenBank/DDBJ databases">
        <title>Caerostris extrusa draft genome.</title>
        <authorList>
            <person name="Kono N."/>
            <person name="Arakawa K."/>
        </authorList>
    </citation>
    <scope>NUCLEOTIDE SEQUENCE [LARGE SCALE GENOMIC DNA]</scope>
</reference>
<proteinExistence type="predicted"/>
<dbReference type="Proteomes" id="UP001054945">
    <property type="component" value="Unassembled WGS sequence"/>
</dbReference>
<evidence type="ECO:0000313" key="2">
    <source>
        <dbReference type="Proteomes" id="UP001054945"/>
    </source>
</evidence>
<dbReference type="AlphaFoldDB" id="A0AAV4WPA1"/>
<dbReference type="EMBL" id="BPLR01016400">
    <property type="protein sequence ID" value="GIY83569.1"/>
    <property type="molecule type" value="Genomic_DNA"/>
</dbReference>
<name>A0AAV4WPA1_CAEEX</name>
<accession>A0AAV4WPA1</accession>
<comment type="caution">
    <text evidence="1">The sequence shown here is derived from an EMBL/GenBank/DDBJ whole genome shotgun (WGS) entry which is preliminary data.</text>
</comment>
<sequence>MCSLMAGQRASFGQTERNNAIMGNKLILRKICVNILSGGVQAKIFTPPRLRRMKENVAAARGEREAKILHHLDFEEGQRMLLQQGREGIKDYPSQLLSTGLLQPGFID</sequence>
<organism evidence="1 2">
    <name type="scientific">Caerostris extrusa</name>
    <name type="common">Bark spider</name>
    <name type="synonym">Caerostris bankana</name>
    <dbReference type="NCBI Taxonomy" id="172846"/>
    <lineage>
        <taxon>Eukaryota</taxon>
        <taxon>Metazoa</taxon>
        <taxon>Ecdysozoa</taxon>
        <taxon>Arthropoda</taxon>
        <taxon>Chelicerata</taxon>
        <taxon>Arachnida</taxon>
        <taxon>Araneae</taxon>
        <taxon>Araneomorphae</taxon>
        <taxon>Entelegynae</taxon>
        <taxon>Araneoidea</taxon>
        <taxon>Araneidae</taxon>
        <taxon>Caerostris</taxon>
    </lineage>
</organism>
<protein>
    <submittedName>
        <fullName evidence="1">Uncharacterized protein</fullName>
    </submittedName>
</protein>
<gene>
    <name evidence="1" type="ORF">CEXT_111</name>
</gene>
<keyword evidence="2" id="KW-1185">Reference proteome</keyword>